<dbReference type="Pfam" id="PF02434">
    <property type="entry name" value="Fringe"/>
    <property type="match status" value="1"/>
</dbReference>
<keyword evidence="4" id="KW-0812">Transmembrane</keyword>
<evidence type="ECO:0000256" key="6">
    <source>
        <dbReference type="ARBA" id="ARBA00022989"/>
    </source>
</evidence>
<comment type="subcellular location">
    <subcellularLocation>
        <location evidence="1">Membrane</location>
        <topology evidence="1">Single-pass type II membrane protein</topology>
    </subcellularLocation>
</comment>
<comment type="caution">
    <text evidence="10">The sequence shown here is derived from an EMBL/GenBank/DDBJ whole genome shotgun (WGS) entry which is preliminary data.</text>
</comment>
<gene>
    <name evidence="10" type="ORF">GPM918_LOCUS39046</name>
    <name evidence="9" type="ORF">OVA965_LOCUS34107</name>
    <name evidence="12" type="ORF">SRO942_LOCUS39902</name>
    <name evidence="11" type="ORF">TMI583_LOCUS35017</name>
</gene>
<keyword evidence="2" id="KW-0328">Glycosyltransferase</keyword>
<name>A0A815WG49_9BILA</name>
<feature type="non-terminal residue" evidence="10">
    <location>
        <position position="1"/>
    </location>
</feature>
<reference evidence="10" key="1">
    <citation type="submission" date="2021-02" db="EMBL/GenBank/DDBJ databases">
        <authorList>
            <person name="Nowell W R."/>
        </authorList>
    </citation>
    <scope>NUCLEOTIDE SEQUENCE</scope>
</reference>
<dbReference type="GO" id="GO:0016020">
    <property type="term" value="C:membrane"/>
    <property type="evidence" value="ECO:0007669"/>
    <property type="project" value="UniProtKB-SubCell"/>
</dbReference>
<dbReference type="EMBL" id="CAJNOK010028304">
    <property type="protein sequence ID" value="CAF1432659.1"/>
    <property type="molecule type" value="Genomic_DNA"/>
</dbReference>
<feature type="domain" description="Fringe-like glycosyltransferase" evidence="8">
    <location>
        <begin position="11"/>
        <end position="154"/>
    </location>
</feature>
<dbReference type="AlphaFoldDB" id="A0A815WG49"/>
<dbReference type="Proteomes" id="UP000682733">
    <property type="component" value="Unassembled WGS sequence"/>
</dbReference>
<evidence type="ECO:0000256" key="3">
    <source>
        <dbReference type="ARBA" id="ARBA00022679"/>
    </source>
</evidence>
<evidence type="ECO:0000256" key="1">
    <source>
        <dbReference type="ARBA" id="ARBA00004606"/>
    </source>
</evidence>
<evidence type="ECO:0000313" key="10">
    <source>
        <dbReference type="EMBL" id="CAF1548376.1"/>
    </source>
</evidence>
<protein>
    <recommendedName>
        <fullName evidence="8">Fringe-like glycosyltransferase domain-containing protein</fullName>
    </recommendedName>
</protein>
<dbReference type="OrthoDB" id="8959630at2759"/>
<dbReference type="EMBL" id="CAJOBC010092426">
    <property type="protein sequence ID" value="CAF4409209.1"/>
    <property type="molecule type" value="Genomic_DNA"/>
</dbReference>
<dbReference type="EMBL" id="CAJOBA010050092">
    <property type="protein sequence ID" value="CAF4230478.1"/>
    <property type="molecule type" value="Genomic_DNA"/>
</dbReference>
<evidence type="ECO:0000259" key="8">
    <source>
        <dbReference type="Pfam" id="PF02434"/>
    </source>
</evidence>
<sequence length="184" mass="21918">SALEFHIYFALEKQFQWLCRFDDDQYVNVPLLIDYLRQFEGDSQALYIGKPSWKEPKVRHHIRFWFATYGSGICFSRRLLRTIRDEVEPDERFMRGCIALNYPDDIHIAYLLHTKFNINLRIAEHFHHHIESNLFTNPPNASNIDQAITLGFKGLNVPRFVPIFERDTFRMQTLHCLCTNVVRE</sequence>
<dbReference type="InterPro" id="IPR003378">
    <property type="entry name" value="Fringe-like_glycosylTrfase"/>
</dbReference>
<dbReference type="Gene3D" id="3.90.550.50">
    <property type="match status" value="1"/>
</dbReference>
<evidence type="ECO:0000313" key="12">
    <source>
        <dbReference type="EMBL" id="CAF4409209.1"/>
    </source>
</evidence>
<dbReference type="EMBL" id="CAJNOQ010026763">
    <property type="protein sequence ID" value="CAF1548376.1"/>
    <property type="molecule type" value="Genomic_DNA"/>
</dbReference>
<keyword evidence="6" id="KW-1133">Transmembrane helix</keyword>
<proteinExistence type="predicted"/>
<dbReference type="GO" id="GO:0016757">
    <property type="term" value="F:glycosyltransferase activity"/>
    <property type="evidence" value="ECO:0007669"/>
    <property type="project" value="UniProtKB-KW"/>
</dbReference>
<keyword evidence="3" id="KW-0808">Transferase</keyword>
<evidence type="ECO:0000313" key="11">
    <source>
        <dbReference type="EMBL" id="CAF4230478.1"/>
    </source>
</evidence>
<evidence type="ECO:0000256" key="5">
    <source>
        <dbReference type="ARBA" id="ARBA00022968"/>
    </source>
</evidence>
<dbReference type="Proteomes" id="UP000681722">
    <property type="component" value="Unassembled WGS sequence"/>
</dbReference>
<dbReference type="Proteomes" id="UP000663829">
    <property type="component" value="Unassembled WGS sequence"/>
</dbReference>
<evidence type="ECO:0000256" key="7">
    <source>
        <dbReference type="ARBA" id="ARBA00023136"/>
    </source>
</evidence>
<evidence type="ECO:0000313" key="13">
    <source>
        <dbReference type="Proteomes" id="UP000663829"/>
    </source>
</evidence>
<accession>A0A815WG49</accession>
<evidence type="ECO:0000256" key="2">
    <source>
        <dbReference type="ARBA" id="ARBA00022676"/>
    </source>
</evidence>
<keyword evidence="7" id="KW-0472">Membrane</keyword>
<keyword evidence="13" id="KW-1185">Reference proteome</keyword>
<keyword evidence="5" id="KW-0735">Signal-anchor</keyword>
<dbReference type="Proteomes" id="UP000677228">
    <property type="component" value="Unassembled WGS sequence"/>
</dbReference>
<organism evidence="10 13">
    <name type="scientific">Didymodactylos carnosus</name>
    <dbReference type="NCBI Taxonomy" id="1234261"/>
    <lineage>
        <taxon>Eukaryota</taxon>
        <taxon>Metazoa</taxon>
        <taxon>Spiralia</taxon>
        <taxon>Gnathifera</taxon>
        <taxon>Rotifera</taxon>
        <taxon>Eurotatoria</taxon>
        <taxon>Bdelloidea</taxon>
        <taxon>Philodinida</taxon>
        <taxon>Philodinidae</taxon>
        <taxon>Didymodactylos</taxon>
    </lineage>
</organism>
<evidence type="ECO:0000256" key="4">
    <source>
        <dbReference type="ARBA" id="ARBA00022692"/>
    </source>
</evidence>
<evidence type="ECO:0000313" key="9">
    <source>
        <dbReference type="EMBL" id="CAF1432659.1"/>
    </source>
</evidence>